<organism evidence="8 9">
    <name type="scientific">Rhodovulum euryhalinum</name>
    <dbReference type="NCBI Taxonomy" id="35805"/>
    <lineage>
        <taxon>Bacteria</taxon>
        <taxon>Pseudomonadati</taxon>
        <taxon>Pseudomonadota</taxon>
        <taxon>Alphaproteobacteria</taxon>
        <taxon>Rhodobacterales</taxon>
        <taxon>Paracoccaceae</taxon>
        <taxon>Rhodovulum</taxon>
    </lineage>
</organism>
<dbReference type="Proteomes" id="UP000295142">
    <property type="component" value="Unassembled WGS sequence"/>
</dbReference>
<evidence type="ECO:0000313" key="9">
    <source>
        <dbReference type="Proteomes" id="UP000295142"/>
    </source>
</evidence>
<evidence type="ECO:0000256" key="3">
    <source>
        <dbReference type="ARBA" id="ARBA00022723"/>
    </source>
</evidence>
<name>A0A4R2KMJ0_9RHOB</name>
<proteinExistence type="predicted"/>
<gene>
    <name evidence="8" type="ORF">EV655_10561</name>
</gene>
<dbReference type="InterPro" id="IPR036909">
    <property type="entry name" value="Cyt_c-like_dom_sf"/>
</dbReference>
<dbReference type="PANTHER" id="PTHR11961">
    <property type="entry name" value="CYTOCHROME C"/>
    <property type="match status" value="1"/>
</dbReference>
<dbReference type="AlphaFoldDB" id="A0A4R2KMJ0"/>
<comment type="caution">
    <text evidence="8">The sequence shown here is derived from an EMBL/GenBank/DDBJ whole genome shotgun (WGS) entry which is preliminary data.</text>
</comment>
<dbReference type="GO" id="GO:0046872">
    <property type="term" value="F:metal ion binding"/>
    <property type="evidence" value="ECO:0007669"/>
    <property type="project" value="UniProtKB-KW"/>
</dbReference>
<evidence type="ECO:0000256" key="4">
    <source>
        <dbReference type="ARBA" id="ARBA00022982"/>
    </source>
</evidence>
<evidence type="ECO:0000259" key="7">
    <source>
        <dbReference type="PROSITE" id="PS51007"/>
    </source>
</evidence>
<dbReference type="Pfam" id="PF00034">
    <property type="entry name" value="Cytochrom_C"/>
    <property type="match status" value="1"/>
</dbReference>
<dbReference type="InterPro" id="IPR002327">
    <property type="entry name" value="Cyt_c_1A/1B"/>
</dbReference>
<keyword evidence="9" id="KW-1185">Reference proteome</keyword>
<keyword evidence="4" id="KW-0249">Electron transport</keyword>
<evidence type="ECO:0000256" key="2">
    <source>
        <dbReference type="ARBA" id="ARBA00022617"/>
    </source>
</evidence>
<dbReference type="GO" id="GO:0009055">
    <property type="term" value="F:electron transfer activity"/>
    <property type="evidence" value="ECO:0007669"/>
    <property type="project" value="InterPro"/>
</dbReference>
<evidence type="ECO:0000256" key="5">
    <source>
        <dbReference type="ARBA" id="ARBA00023004"/>
    </source>
</evidence>
<keyword evidence="1" id="KW-0813">Transport</keyword>
<keyword evidence="3 6" id="KW-0479">Metal-binding</keyword>
<evidence type="ECO:0000256" key="6">
    <source>
        <dbReference type="PROSITE-ProRule" id="PRU00433"/>
    </source>
</evidence>
<dbReference type="PROSITE" id="PS51007">
    <property type="entry name" value="CYTC"/>
    <property type="match status" value="1"/>
</dbReference>
<evidence type="ECO:0000313" key="8">
    <source>
        <dbReference type="EMBL" id="TCO71956.1"/>
    </source>
</evidence>
<dbReference type="RefSeq" id="WP_165905295.1">
    <property type="nucleotide sequence ID" value="NZ_SLWW01000005.1"/>
</dbReference>
<sequence>MSAILGFIKFAAALCLALAIFFVVNLASGGLFTNRDLEEPAYVILRDEEEAPAAPAEEQSFEELLAAADPAAGERVFKECRACHRVEEGVHMVGPSLYNVVGRAVASVSEFKYSDAMTGLDGEWTPERIDAFITNPRDYAPGTAMTFAGLDKAADRAAVIAYLQSLGM</sequence>
<protein>
    <submittedName>
        <fullName evidence="8">Cytochrome c</fullName>
    </submittedName>
</protein>
<keyword evidence="5 6" id="KW-0408">Iron</keyword>
<dbReference type="PRINTS" id="PR00604">
    <property type="entry name" value="CYTCHRMECIAB"/>
</dbReference>
<dbReference type="InterPro" id="IPR009056">
    <property type="entry name" value="Cyt_c-like_dom"/>
</dbReference>
<dbReference type="GO" id="GO:0020037">
    <property type="term" value="F:heme binding"/>
    <property type="evidence" value="ECO:0007669"/>
    <property type="project" value="InterPro"/>
</dbReference>
<keyword evidence="2 6" id="KW-0349">Heme</keyword>
<accession>A0A4R2KMJ0</accession>
<feature type="domain" description="Cytochrome c" evidence="7">
    <location>
        <begin position="68"/>
        <end position="167"/>
    </location>
</feature>
<dbReference type="SUPFAM" id="SSF46626">
    <property type="entry name" value="Cytochrome c"/>
    <property type="match status" value="1"/>
</dbReference>
<dbReference type="Gene3D" id="1.10.760.10">
    <property type="entry name" value="Cytochrome c-like domain"/>
    <property type="match status" value="1"/>
</dbReference>
<dbReference type="EMBL" id="SLWW01000005">
    <property type="protein sequence ID" value="TCO71956.1"/>
    <property type="molecule type" value="Genomic_DNA"/>
</dbReference>
<reference evidence="8 9" key="1">
    <citation type="submission" date="2019-03" db="EMBL/GenBank/DDBJ databases">
        <title>Genomic Encyclopedia of Type Strains, Phase IV (KMG-IV): sequencing the most valuable type-strain genomes for metagenomic binning, comparative biology and taxonomic classification.</title>
        <authorList>
            <person name="Goeker M."/>
        </authorList>
    </citation>
    <scope>NUCLEOTIDE SEQUENCE [LARGE SCALE GENOMIC DNA]</scope>
    <source>
        <strain evidence="8 9">DSM 4868</strain>
    </source>
</reference>
<evidence type="ECO:0000256" key="1">
    <source>
        <dbReference type="ARBA" id="ARBA00022448"/>
    </source>
</evidence>